<dbReference type="eggNOG" id="COG2227">
    <property type="taxonomic scope" value="Bacteria"/>
</dbReference>
<name>Q6ASD3_DESPS</name>
<reference evidence="2" key="1">
    <citation type="journal article" date="2004" name="Environ. Microbiol.">
        <title>The genome of Desulfotalea psychrophila, a sulfate-reducing bacterium from permanently cold Arctic sediments.</title>
        <authorList>
            <person name="Rabus R."/>
            <person name="Ruepp A."/>
            <person name="Frickey T."/>
            <person name="Rattei T."/>
            <person name="Fartmann B."/>
            <person name="Stark M."/>
            <person name="Bauer M."/>
            <person name="Zibat A."/>
            <person name="Lombardot T."/>
            <person name="Becker I."/>
            <person name="Amann J."/>
            <person name="Gellner K."/>
            <person name="Teeling H."/>
            <person name="Leuschner W.D."/>
            <person name="Gloeckner F.-O."/>
            <person name="Lupas A.N."/>
            <person name="Amann R."/>
            <person name="Klenk H.-P."/>
        </authorList>
    </citation>
    <scope>NUCLEOTIDE SEQUENCE [LARGE SCALE GENOMIC DNA]</scope>
    <source>
        <strain evidence="2">DSM 12343 / LSv54</strain>
    </source>
</reference>
<organism evidence="1 2">
    <name type="scientific">Desulfotalea psychrophila (strain LSv54 / DSM 12343)</name>
    <dbReference type="NCBI Taxonomy" id="177439"/>
    <lineage>
        <taxon>Bacteria</taxon>
        <taxon>Pseudomonadati</taxon>
        <taxon>Thermodesulfobacteriota</taxon>
        <taxon>Desulfobulbia</taxon>
        <taxon>Desulfobulbales</taxon>
        <taxon>Desulfocapsaceae</taxon>
        <taxon>Desulfotalea</taxon>
    </lineage>
</organism>
<dbReference type="Pfam" id="PF13489">
    <property type="entry name" value="Methyltransf_23"/>
    <property type="match status" value="1"/>
</dbReference>
<dbReference type="GO" id="GO:0008168">
    <property type="term" value="F:methyltransferase activity"/>
    <property type="evidence" value="ECO:0007669"/>
    <property type="project" value="UniProtKB-KW"/>
</dbReference>
<accession>Q6ASD3</accession>
<dbReference type="SUPFAM" id="SSF53335">
    <property type="entry name" value="S-adenosyl-L-methionine-dependent methyltransferases"/>
    <property type="match status" value="1"/>
</dbReference>
<dbReference type="GO" id="GO:0032259">
    <property type="term" value="P:methylation"/>
    <property type="evidence" value="ECO:0007669"/>
    <property type="project" value="UniProtKB-KW"/>
</dbReference>
<keyword evidence="2" id="KW-1185">Reference proteome</keyword>
<sequence>MQDHDMCPLCKECASHFYHRDRRRTYLHCPVCDLVFVPDSFHLSQQESKREYDLHQNSPDDAGYRKFLSRLLQPVLARIAAGACGLDFGCGPGPTLSILFEERGHVMAIYDPIYAPDQRVFAEQYDFITSSEVFEHLQDPWMEIERLWACLKPEGVLAVMTKRVLTKELFANWHYKNDPTHICFFSESTVQWLGKKLQASVQLVGGDVFLLIKGSEKLKKVNHRGK</sequence>
<protein>
    <submittedName>
        <fullName evidence="1">Related to methyltransferase</fullName>
    </submittedName>
</protein>
<evidence type="ECO:0000313" key="1">
    <source>
        <dbReference type="EMBL" id="CAG34730.1"/>
    </source>
</evidence>
<dbReference type="Proteomes" id="UP000000602">
    <property type="component" value="Chromosome"/>
</dbReference>
<dbReference type="KEGG" id="dps:DP0001"/>
<gene>
    <name evidence="1" type="ordered locus">DP0001</name>
</gene>
<dbReference type="AlphaFoldDB" id="Q6ASD3"/>
<dbReference type="RefSeq" id="WP_011187246.1">
    <property type="nucleotide sequence ID" value="NC_006138.1"/>
</dbReference>
<dbReference type="OrthoDB" id="9816564at2"/>
<dbReference type="Gene3D" id="3.40.50.150">
    <property type="entry name" value="Vaccinia Virus protein VP39"/>
    <property type="match status" value="1"/>
</dbReference>
<dbReference type="EMBL" id="CR522870">
    <property type="protein sequence ID" value="CAG34730.1"/>
    <property type="molecule type" value="Genomic_DNA"/>
</dbReference>
<evidence type="ECO:0000313" key="2">
    <source>
        <dbReference type="Proteomes" id="UP000000602"/>
    </source>
</evidence>
<dbReference type="HOGENOM" id="CLU_063353_0_0_7"/>
<keyword evidence="1" id="KW-0808">Transferase</keyword>
<keyword evidence="1" id="KW-0489">Methyltransferase</keyword>
<proteinExistence type="predicted"/>
<dbReference type="STRING" id="177439.DP0001"/>
<dbReference type="InterPro" id="IPR029063">
    <property type="entry name" value="SAM-dependent_MTases_sf"/>
</dbReference>